<evidence type="ECO:0000256" key="1">
    <source>
        <dbReference type="ARBA" id="ARBA00023015"/>
    </source>
</evidence>
<dbReference type="PROSITE" id="PS00041">
    <property type="entry name" value="HTH_ARAC_FAMILY_1"/>
    <property type="match status" value="1"/>
</dbReference>
<dbReference type="InterPro" id="IPR018062">
    <property type="entry name" value="HTH_AraC-typ_CS"/>
</dbReference>
<accession>A0ABU3F0W4</accession>
<dbReference type="PANTHER" id="PTHR47504">
    <property type="entry name" value="RIGHT ORIGIN-BINDING PROTEIN"/>
    <property type="match status" value="1"/>
</dbReference>
<evidence type="ECO:0000256" key="3">
    <source>
        <dbReference type="ARBA" id="ARBA00023163"/>
    </source>
</evidence>
<dbReference type="InterPro" id="IPR020449">
    <property type="entry name" value="Tscrpt_reg_AraC-type_HTH"/>
</dbReference>
<sequence length="276" mass="32963">MNNSQLVAGITEYIEEHLQERVTLEDLAKQLDYSKFYLLHEFKAITQQSLYNYVKRRRLNEAAKALLYSDQRIIEVAFQMGYQSQQAFTKAFEELFKLTPKRYRLQNKEFFIEEPYTISDYLIWAGEEDIIVQQGRLRDQEKILYFAQLMRGALPYLEKQEYLHSLKKFIKEKNCYLAWAKGRIIGLLLYDFRKQKIENLTVLPFCWELEVEQKLIMKLVYEKRPTALYTTTFRSLDKLDIGHRQRLLKLGFVPSEEIIEVNYPTEKMILSFSASN</sequence>
<keyword evidence="1" id="KW-0805">Transcription regulation</keyword>
<evidence type="ECO:0000256" key="2">
    <source>
        <dbReference type="ARBA" id="ARBA00023125"/>
    </source>
</evidence>
<protein>
    <submittedName>
        <fullName evidence="5">AraC family transcriptional regulator</fullName>
    </submittedName>
</protein>
<feature type="domain" description="HTH araC/xylS-type" evidence="4">
    <location>
        <begin position="8"/>
        <end position="106"/>
    </location>
</feature>
<organism evidence="5 6">
    <name type="scientific">Enterococcus hulanensis</name>
    <dbReference type="NCBI Taxonomy" id="2559929"/>
    <lineage>
        <taxon>Bacteria</taxon>
        <taxon>Bacillati</taxon>
        <taxon>Bacillota</taxon>
        <taxon>Bacilli</taxon>
        <taxon>Lactobacillales</taxon>
        <taxon>Enterococcaceae</taxon>
        <taxon>Enterococcus</taxon>
    </lineage>
</organism>
<keyword evidence="6" id="KW-1185">Reference proteome</keyword>
<dbReference type="InterPro" id="IPR018060">
    <property type="entry name" value="HTH_AraC"/>
</dbReference>
<evidence type="ECO:0000313" key="5">
    <source>
        <dbReference type="EMBL" id="MDT2600561.1"/>
    </source>
</evidence>
<dbReference type="InterPro" id="IPR009057">
    <property type="entry name" value="Homeodomain-like_sf"/>
</dbReference>
<dbReference type="Proteomes" id="UP001252875">
    <property type="component" value="Unassembled WGS sequence"/>
</dbReference>
<dbReference type="InterPro" id="IPR050959">
    <property type="entry name" value="MarA-like"/>
</dbReference>
<keyword evidence="3" id="KW-0804">Transcription</keyword>
<comment type="caution">
    <text evidence="5">The sequence shown here is derived from an EMBL/GenBank/DDBJ whole genome shotgun (WGS) entry which is preliminary data.</text>
</comment>
<reference evidence="5 6" key="1">
    <citation type="submission" date="2023-03" db="EMBL/GenBank/DDBJ databases">
        <authorList>
            <person name="Shen W."/>
            <person name="Cai J."/>
        </authorList>
    </citation>
    <scope>NUCLEOTIDE SEQUENCE [LARGE SCALE GENOMIC DNA]</scope>
    <source>
        <strain evidence="5 6">D6-4</strain>
    </source>
</reference>
<dbReference type="EMBL" id="JARPYI010000006">
    <property type="protein sequence ID" value="MDT2600561.1"/>
    <property type="molecule type" value="Genomic_DNA"/>
</dbReference>
<evidence type="ECO:0000313" key="6">
    <source>
        <dbReference type="Proteomes" id="UP001252875"/>
    </source>
</evidence>
<dbReference type="Pfam" id="PF12833">
    <property type="entry name" value="HTH_18"/>
    <property type="match status" value="1"/>
</dbReference>
<keyword evidence="2" id="KW-0238">DNA-binding</keyword>
<dbReference type="SUPFAM" id="SSF46689">
    <property type="entry name" value="Homeodomain-like"/>
    <property type="match status" value="2"/>
</dbReference>
<dbReference type="SMART" id="SM00342">
    <property type="entry name" value="HTH_ARAC"/>
    <property type="match status" value="1"/>
</dbReference>
<evidence type="ECO:0000259" key="4">
    <source>
        <dbReference type="PROSITE" id="PS01124"/>
    </source>
</evidence>
<gene>
    <name evidence="5" type="ORF">P7D85_12305</name>
</gene>
<dbReference type="RefSeq" id="WP_311822758.1">
    <property type="nucleotide sequence ID" value="NZ_JARPYF010000006.1"/>
</dbReference>
<dbReference type="PRINTS" id="PR00032">
    <property type="entry name" value="HTHARAC"/>
</dbReference>
<proteinExistence type="predicted"/>
<dbReference type="PANTHER" id="PTHR47504:SF5">
    <property type="entry name" value="RIGHT ORIGIN-BINDING PROTEIN"/>
    <property type="match status" value="1"/>
</dbReference>
<dbReference type="Gene3D" id="1.10.10.60">
    <property type="entry name" value="Homeodomain-like"/>
    <property type="match status" value="2"/>
</dbReference>
<name>A0ABU3F0W4_9ENTE</name>
<dbReference type="PROSITE" id="PS01124">
    <property type="entry name" value="HTH_ARAC_FAMILY_2"/>
    <property type="match status" value="1"/>
</dbReference>